<feature type="compositionally biased region" description="Pro residues" evidence="1">
    <location>
        <begin position="38"/>
        <end position="56"/>
    </location>
</feature>
<sequence length="516" mass="58641">MEATYNKVTPVALGKSRKKGKTPRTRNNEMAASDDLTIPPPPSIPPPSFILAPPPQLLEGSSGDHSNAFVTNASHSSVQQSFQSWNCYATVPNNQSIPELHASEPIPSNNGTVIPKPSSSGTVLRSPDAGFDYRIDNSMGTLASWNSFPAIDAMSQSQRASNSPGKDRKKRKTHRNQNVIRGGADSMSLAEEAERRKKRAERFANTKNSVSSSSLDSEENFANLNAISTTSHRFDKNKSIVGRCQSLEKSYLRLTSEPNPDLVRPLNVLKKAYTMLMKKYQKKQASYQYLCDQFKSMRQDLRVQMIENQFTVKVYESHARIALENGDLGEFNQCQSRLITLFELPTVKPSFLEEFTSYRILYYMLTEDSGSMNTLRLKLMTENEAVFKNHMVQTAFRLAHARLMGDYHHFMKIYTSMKNLGKKLVDAFIEKEKLKSLMVICKSYNQIKLDFLIQEFHLNDHEELMGFLKQRGLDKYILTKNLGEENESQYLDTKACRVPVMQQYFSSKKIDIKGQQ</sequence>
<name>A0A7G3ZDD8_9SACH</name>
<gene>
    <name evidence="3" type="ORF">HG536_0B03880</name>
</gene>
<protein>
    <recommendedName>
        <fullName evidence="2">SAC3/GANP/THP3 conserved domain-containing protein</fullName>
    </recommendedName>
</protein>
<dbReference type="GO" id="GO:0005634">
    <property type="term" value="C:nucleus"/>
    <property type="evidence" value="ECO:0007669"/>
    <property type="project" value="TreeGrafter"/>
</dbReference>
<feature type="domain" description="SAC3/GANP/THP3 conserved" evidence="2">
    <location>
        <begin position="353"/>
        <end position="474"/>
    </location>
</feature>
<dbReference type="AlphaFoldDB" id="A0A7G3ZDD8"/>
<feature type="compositionally biased region" description="Polar residues" evidence="1">
    <location>
        <begin position="154"/>
        <end position="164"/>
    </location>
</feature>
<accession>A0A7G3ZDD8</accession>
<dbReference type="Gene3D" id="1.25.40.990">
    <property type="match status" value="1"/>
</dbReference>
<dbReference type="Proteomes" id="UP000515788">
    <property type="component" value="Chromosome 2"/>
</dbReference>
<feature type="compositionally biased region" description="Basic residues" evidence="1">
    <location>
        <begin position="15"/>
        <end position="24"/>
    </location>
</feature>
<dbReference type="PANTHER" id="PTHR12436">
    <property type="entry name" value="80 KDA MCM3-ASSOCIATED PROTEIN"/>
    <property type="match status" value="1"/>
</dbReference>
<dbReference type="InterPro" id="IPR005062">
    <property type="entry name" value="SAC3/GANP/THP3_conserved"/>
</dbReference>
<evidence type="ECO:0000256" key="1">
    <source>
        <dbReference type="SAM" id="MobiDB-lite"/>
    </source>
</evidence>
<dbReference type="PANTHER" id="PTHR12436:SF4">
    <property type="entry name" value="LEUKOCYTE RECEPTOR CLUSTER MEMBER 8"/>
    <property type="match status" value="1"/>
</dbReference>
<dbReference type="RefSeq" id="XP_037138199.1">
    <property type="nucleotide sequence ID" value="XM_037282304.1"/>
</dbReference>
<dbReference type="KEGG" id="tgb:HG536_0B03880"/>
<keyword evidence="4" id="KW-1185">Reference proteome</keyword>
<feature type="region of interest" description="Disordered" evidence="1">
    <location>
        <begin position="154"/>
        <end position="215"/>
    </location>
</feature>
<reference evidence="3 4" key="1">
    <citation type="submission" date="2020-06" db="EMBL/GenBank/DDBJ databases">
        <title>The yeast mating-type switching endonuclease HO is a domesticated member of an unorthodox homing genetic element family.</title>
        <authorList>
            <person name="Coughlan A.Y."/>
            <person name="Lombardi L."/>
            <person name="Braun-Galleani S."/>
            <person name="Martos A.R."/>
            <person name="Galeote V."/>
            <person name="Bigey F."/>
            <person name="Dequin S."/>
            <person name="Byrne K.P."/>
            <person name="Wolfe K.H."/>
        </authorList>
    </citation>
    <scope>NUCLEOTIDE SEQUENCE [LARGE SCALE GENOMIC DNA]</scope>
    <source>
        <strain evidence="3 4">CBS764</strain>
    </source>
</reference>
<evidence type="ECO:0000259" key="2">
    <source>
        <dbReference type="Pfam" id="PF03399"/>
    </source>
</evidence>
<dbReference type="EMBL" id="CP059247">
    <property type="protein sequence ID" value="QLL31524.1"/>
    <property type="molecule type" value="Genomic_DNA"/>
</dbReference>
<dbReference type="OrthoDB" id="199574at2759"/>
<dbReference type="Pfam" id="PF03399">
    <property type="entry name" value="SAC3_GANP"/>
    <property type="match status" value="2"/>
</dbReference>
<dbReference type="InterPro" id="IPR045107">
    <property type="entry name" value="SAC3/GANP/THP3"/>
</dbReference>
<proteinExistence type="predicted"/>
<evidence type="ECO:0000313" key="3">
    <source>
        <dbReference type="EMBL" id="QLL31524.1"/>
    </source>
</evidence>
<dbReference type="GeneID" id="59324643"/>
<evidence type="ECO:0000313" key="4">
    <source>
        <dbReference type="Proteomes" id="UP000515788"/>
    </source>
</evidence>
<feature type="domain" description="SAC3/GANP/THP3 conserved" evidence="2">
    <location>
        <begin position="251"/>
        <end position="322"/>
    </location>
</feature>
<organism evidence="3 4">
    <name type="scientific">Torulaspora globosa</name>
    <dbReference type="NCBI Taxonomy" id="48254"/>
    <lineage>
        <taxon>Eukaryota</taxon>
        <taxon>Fungi</taxon>
        <taxon>Dikarya</taxon>
        <taxon>Ascomycota</taxon>
        <taxon>Saccharomycotina</taxon>
        <taxon>Saccharomycetes</taxon>
        <taxon>Saccharomycetales</taxon>
        <taxon>Saccharomycetaceae</taxon>
        <taxon>Torulaspora</taxon>
    </lineage>
</organism>
<feature type="region of interest" description="Disordered" evidence="1">
    <location>
        <begin position="1"/>
        <end position="62"/>
    </location>
</feature>